<dbReference type="RefSeq" id="WP_035584452.1">
    <property type="nucleotide sequence ID" value="NZ_ARYJ01000016.1"/>
</dbReference>
<comment type="caution">
    <text evidence="1">The sequence shown here is derived from an EMBL/GenBank/DDBJ whole genome shotgun (WGS) entry which is preliminary data.</text>
</comment>
<reference evidence="1 2" key="1">
    <citation type="journal article" date="2014" name="Antonie Van Leeuwenhoek">
        <title>Hyphomonas beringensis sp. nov. and Hyphomonas chukchiensis sp. nov., isolated from surface seawater of the Bering Sea and Chukchi Sea.</title>
        <authorList>
            <person name="Li C."/>
            <person name="Lai Q."/>
            <person name="Li G."/>
            <person name="Dong C."/>
            <person name="Wang J."/>
            <person name="Liao Y."/>
            <person name="Shao Z."/>
        </authorList>
    </citation>
    <scope>NUCLEOTIDE SEQUENCE [LARGE SCALE GENOMIC DNA]</scope>
    <source>
        <strain evidence="1 2">VP2</strain>
    </source>
</reference>
<dbReference type="AlphaFoldDB" id="A0A059F6W8"/>
<keyword evidence="2" id="KW-1185">Reference proteome</keyword>
<dbReference type="PATRIC" id="fig|1280952.3.peg.3309"/>
<name>A0A059F6W8_9PROT</name>
<evidence type="ECO:0000313" key="2">
    <source>
        <dbReference type="Proteomes" id="UP000024816"/>
    </source>
</evidence>
<dbReference type="EMBL" id="ARYJ01000016">
    <property type="protein sequence ID" value="KCZ83914.1"/>
    <property type="molecule type" value="Genomic_DNA"/>
</dbReference>
<proteinExistence type="predicted"/>
<dbReference type="Proteomes" id="UP000024816">
    <property type="component" value="Unassembled WGS sequence"/>
</dbReference>
<gene>
    <name evidence="1" type="ORF">HJA_16530</name>
</gene>
<organism evidence="1 2">
    <name type="scientific">Hyphomonas jannaschiana VP2</name>
    <dbReference type="NCBI Taxonomy" id="1280952"/>
    <lineage>
        <taxon>Bacteria</taxon>
        <taxon>Pseudomonadati</taxon>
        <taxon>Pseudomonadota</taxon>
        <taxon>Alphaproteobacteria</taxon>
        <taxon>Hyphomonadales</taxon>
        <taxon>Hyphomonadaceae</taxon>
        <taxon>Hyphomonas</taxon>
    </lineage>
</organism>
<evidence type="ECO:0000313" key="1">
    <source>
        <dbReference type="EMBL" id="KCZ83914.1"/>
    </source>
</evidence>
<accession>A0A059F6W8</accession>
<sequence>MPKIQTSVPRGMLFIYDRNTEGIVIPEYSPKFVVNSTPTSLSIATQSEEDGEVEIDLLPLSCFSLEEKSLVFEGKLMSADGCISICFMADEEIASISSKRGACTIKIAADSPQFPTAVSVYVEQQDID</sequence>
<protein>
    <submittedName>
        <fullName evidence="1">Uncharacterized protein</fullName>
    </submittedName>
</protein>